<reference evidence="1 2" key="1">
    <citation type="journal article" date="2021" name="Elife">
        <title>Chloroplast acquisition without the gene transfer in kleptoplastic sea slugs, Plakobranchus ocellatus.</title>
        <authorList>
            <person name="Maeda T."/>
            <person name="Takahashi S."/>
            <person name="Yoshida T."/>
            <person name="Shimamura S."/>
            <person name="Takaki Y."/>
            <person name="Nagai Y."/>
            <person name="Toyoda A."/>
            <person name="Suzuki Y."/>
            <person name="Arimoto A."/>
            <person name="Ishii H."/>
            <person name="Satoh N."/>
            <person name="Nishiyama T."/>
            <person name="Hasebe M."/>
            <person name="Maruyama T."/>
            <person name="Minagawa J."/>
            <person name="Obokata J."/>
            <person name="Shigenobu S."/>
        </authorList>
    </citation>
    <scope>NUCLEOTIDE SEQUENCE [LARGE SCALE GENOMIC DNA]</scope>
</reference>
<proteinExistence type="predicted"/>
<gene>
    <name evidence="1" type="ORF">PoB_001480000</name>
</gene>
<dbReference type="Proteomes" id="UP000735302">
    <property type="component" value="Unassembled WGS sequence"/>
</dbReference>
<protein>
    <submittedName>
        <fullName evidence="1">Uncharacterized protein</fullName>
    </submittedName>
</protein>
<organism evidence="1 2">
    <name type="scientific">Plakobranchus ocellatus</name>
    <dbReference type="NCBI Taxonomy" id="259542"/>
    <lineage>
        <taxon>Eukaryota</taxon>
        <taxon>Metazoa</taxon>
        <taxon>Spiralia</taxon>
        <taxon>Lophotrochozoa</taxon>
        <taxon>Mollusca</taxon>
        <taxon>Gastropoda</taxon>
        <taxon>Heterobranchia</taxon>
        <taxon>Euthyneura</taxon>
        <taxon>Panpulmonata</taxon>
        <taxon>Sacoglossa</taxon>
        <taxon>Placobranchoidea</taxon>
        <taxon>Plakobranchidae</taxon>
        <taxon>Plakobranchus</taxon>
    </lineage>
</organism>
<sequence length="153" mass="15938">MVPLRKYSTLAPGYAPVTDPPTIVTLHIELPGCARAIRSSSVVALVSCASPANLQRSSSKVTLVSCASPANLQRSSSIVAMGSCASSANLQRPNPVVALGSCASPGNLQRSSFEVALSSRALPTNLTGEHVGFVCIAQKSRSITSFRLARTKR</sequence>
<keyword evidence="2" id="KW-1185">Reference proteome</keyword>
<evidence type="ECO:0000313" key="1">
    <source>
        <dbReference type="EMBL" id="GFN88294.1"/>
    </source>
</evidence>
<dbReference type="AlphaFoldDB" id="A0AAV3YYL8"/>
<accession>A0AAV3YYL8</accession>
<dbReference type="EMBL" id="BLXT01001848">
    <property type="protein sequence ID" value="GFN88294.1"/>
    <property type="molecule type" value="Genomic_DNA"/>
</dbReference>
<evidence type="ECO:0000313" key="2">
    <source>
        <dbReference type="Proteomes" id="UP000735302"/>
    </source>
</evidence>
<comment type="caution">
    <text evidence="1">The sequence shown here is derived from an EMBL/GenBank/DDBJ whole genome shotgun (WGS) entry which is preliminary data.</text>
</comment>
<name>A0AAV3YYL8_9GAST</name>